<dbReference type="Proteomes" id="UP000023623">
    <property type="component" value="Unassembled WGS sequence"/>
</dbReference>
<dbReference type="AlphaFoldDB" id="A0A022XJ12"/>
<reference evidence="1 2" key="1">
    <citation type="submission" date="2014-02" db="EMBL/GenBank/DDBJ databases">
        <title>The Genome Sequence of Trichophyton rubrum (morphotype soudanense) CBS 452.61.</title>
        <authorList>
            <consortium name="The Broad Institute Genomics Platform"/>
            <person name="Cuomo C.A."/>
            <person name="White T.C."/>
            <person name="Graser Y."/>
            <person name="Martinez-Rossi N."/>
            <person name="Heitman J."/>
            <person name="Young S.K."/>
            <person name="Zeng Q."/>
            <person name="Gargeya S."/>
            <person name="Abouelleil A."/>
            <person name="Alvarado L."/>
            <person name="Chapman S.B."/>
            <person name="Gainer-Dewar J."/>
            <person name="Goldberg J."/>
            <person name="Griggs A."/>
            <person name="Gujja S."/>
            <person name="Hansen M."/>
            <person name="Howarth C."/>
            <person name="Imamovic A."/>
            <person name="Larimer J."/>
            <person name="Martinez D."/>
            <person name="Murphy C."/>
            <person name="Pearson M.D."/>
            <person name="Persinoti G."/>
            <person name="Poon T."/>
            <person name="Priest M."/>
            <person name="Roberts A.D."/>
            <person name="Saif S."/>
            <person name="Shea T.D."/>
            <person name="Sykes S.N."/>
            <person name="Wortman J."/>
            <person name="Nusbaum C."/>
            <person name="Birren B."/>
        </authorList>
    </citation>
    <scope>NUCLEOTIDE SEQUENCE [LARGE SCALE GENOMIC DNA]</scope>
    <source>
        <strain evidence="1 2">CBS 452.61</strain>
    </source>
</reference>
<name>A0A022XJ12_TRISD</name>
<organism evidence="1 2">
    <name type="scientific">Trichophyton soudanense CBS 452.61</name>
    <dbReference type="NCBI Taxonomy" id="1215331"/>
    <lineage>
        <taxon>Eukaryota</taxon>
        <taxon>Fungi</taxon>
        <taxon>Dikarya</taxon>
        <taxon>Ascomycota</taxon>
        <taxon>Pezizomycotina</taxon>
        <taxon>Eurotiomycetes</taxon>
        <taxon>Eurotiomycetidae</taxon>
        <taxon>Onygenales</taxon>
        <taxon>Arthrodermataceae</taxon>
        <taxon>Trichophyton</taxon>
    </lineage>
</organism>
<evidence type="ECO:0000313" key="1">
    <source>
        <dbReference type="EMBL" id="EZF70725.1"/>
    </source>
</evidence>
<keyword evidence="2" id="KW-1185">Reference proteome</keyword>
<gene>
    <name evidence="1" type="ORF">H105_06970</name>
</gene>
<dbReference type="HOGENOM" id="CLU_1483029_0_0_1"/>
<proteinExistence type="predicted"/>
<accession>A0A022XJ12</accession>
<evidence type="ECO:0000313" key="2">
    <source>
        <dbReference type="Proteomes" id="UP000023623"/>
    </source>
</evidence>
<sequence length="182" mass="20332">MSAPYMFDHISDLLSHHGWSEKSENSAGPFDSHWLQVRFAKASGSQDDKGECLVVNRYSSSINKATLVLRAASRNKMSSIPKYVATQSAIRCGCQEYGVLNVIISIEDAMRFLSSSRVYMNTQMMNNAPVTAPWQLQAVPDARWAAQAFSFASLDTPVQAAFDRPWNTQGLRRTSRQRGRHG</sequence>
<dbReference type="EMBL" id="KK208909">
    <property type="protein sequence ID" value="EZF70725.1"/>
    <property type="molecule type" value="Genomic_DNA"/>
</dbReference>
<protein>
    <submittedName>
        <fullName evidence="1">Uncharacterized protein</fullName>
    </submittedName>
</protein>